<sequence>MKADVQHNDFKGTVAADISDFHDLSDFLNDKGVDTNRYDPIGTKFYPQPHHEGNLSVAVICLDKEKTTKEVPYIVEIALEEPVEYAEYFGLFKRFSAIVIGDYYQQFEINDFIRMDELGGDEQA</sequence>
<gene>
    <name evidence="1" type="ORF">FH603_5504</name>
</gene>
<proteinExistence type="predicted"/>
<name>A0ABR6WEL7_9BACT</name>
<dbReference type="EMBL" id="VFIA01000069">
    <property type="protein sequence ID" value="MBC3794972.1"/>
    <property type="molecule type" value="Genomic_DNA"/>
</dbReference>
<comment type="caution">
    <text evidence="1">The sequence shown here is derived from an EMBL/GenBank/DDBJ whole genome shotgun (WGS) entry which is preliminary data.</text>
</comment>
<protein>
    <submittedName>
        <fullName evidence="1">Uncharacterized protein</fullName>
    </submittedName>
</protein>
<dbReference type="RefSeq" id="WP_186742006.1">
    <property type="nucleotide sequence ID" value="NZ_VFIA01000069.1"/>
</dbReference>
<dbReference type="Proteomes" id="UP000700732">
    <property type="component" value="Unassembled WGS sequence"/>
</dbReference>
<organism evidence="1 2">
    <name type="scientific">Spirosoma utsteinense</name>
    <dbReference type="NCBI Taxonomy" id="2585773"/>
    <lineage>
        <taxon>Bacteria</taxon>
        <taxon>Pseudomonadati</taxon>
        <taxon>Bacteroidota</taxon>
        <taxon>Cytophagia</taxon>
        <taxon>Cytophagales</taxon>
        <taxon>Cytophagaceae</taxon>
        <taxon>Spirosoma</taxon>
    </lineage>
</organism>
<accession>A0ABR6WEL7</accession>
<keyword evidence="2" id="KW-1185">Reference proteome</keyword>
<evidence type="ECO:0000313" key="2">
    <source>
        <dbReference type="Proteomes" id="UP000700732"/>
    </source>
</evidence>
<reference evidence="1 2" key="1">
    <citation type="submission" date="2019-06" db="EMBL/GenBank/DDBJ databases">
        <title>Spirosoma utsteinense sp. nov. isolated from Antarctic ice-free soils.</title>
        <authorList>
            <person name="Tahon G."/>
        </authorList>
    </citation>
    <scope>NUCLEOTIDE SEQUENCE [LARGE SCALE GENOMIC DNA]</scope>
    <source>
        <strain evidence="1 2">LMG 31447</strain>
    </source>
</reference>
<evidence type="ECO:0000313" key="1">
    <source>
        <dbReference type="EMBL" id="MBC3794972.1"/>
    </source>
</evidence>